<evidence type="ECO:0000313" key="5">
    <source>
        <dbReference type="EMBL" id="MBP2297060.1"/>
    </source>
</evidence>
<dbReference type="PANTHER" id="PTHR37164">
    <property type="entry name" value="BACTERIOHEMERYTHRIN"/>
    <property type="match status" value="1"/>
</dbReference>
<keyword evidence="2" id="KW-0479">Metal-binding</keyword>
<evidence type="ECO:0000259" key="4">
    <source>
        <dbReference type="Pfam" id="PF01814"/>
    </source>
</evidence>
<dbReference type="SUPFAM" id="SSF47188">
    <property type="entry name" value="Hemerythrin-like"/>
    <property type="match status" value="1"/>
</dbReference>
<dbReference type="EMBL" id="JAGINP010000039">
    <property type="protein sequence ID" value="MBP2297060.1"/>
    <property type="molecule type" value="Genomic_DNA"/>
</dbReference>
<gene>
    <name evidence="5" type="ORF">J2851_006879</name>
</gene>
<dbReference type="InterPro" id="IPR012312">
    <property type="entry name" value="Hemerythrin-like"/>
</dbReference>
<accession>A0ABS4SWZ4</accession>
<evidence type="ECO:0000256" key="3">
    <source>
        <dbReference type="ARBA" id="ARBA00023004"/>
    </source>
</evidence>
<comment type="similarity">
    <text evidence="1">Belongs to the hemerythrin family.</text>
</comment>
<reference evidence="5 6" key="1">
    <citation type="submission" date="2021-03" db="EMBL/GenBank/DDBJ databases">
        <title>Genomic Encyclopedia of Type Strains, Phase III (KMG-III): the genomes of soil and plant-associated and newly described type strains.</title>
        <authorList>
            <person name="Whitman W."/>
        </authorList>
    </citation>
    <scope>NUCLEOTIDE SEQUENCE [LARGE SCALE GENOMIC DNA]</scope>
    <source>
        <strain evidence="5 6">IMMIB AFH-6</strain>
    </source>
</reference>
<dbReference type="RefSeq" id="WP_209773226.1">
    <property type="nucleotide sequence ID" value="NZ_JAGINP010000039.1"/>
</dbReference>
<protein>
    <submittedName>
        <fullName evidence="5">Hemerythrin-like metal-binding protein</fullName>
    </submittedName>
</protein>
<dbReference type="NCBIfam" id="TIGR02481">
    <property type="entry name" value="hemeryth_dom"/>
    <property type="match status" value="1"/>
</dbReference>
<dbReference type="PANTHER" id="PTHR37164:SF1">
    <property type="entry name" value="BACTERIOHEMERYTHRIN"/>
    <property type="match status" value="1"/>
</dbReference>
<sequence length="154" mass="17082">MLAPATDEPLEPIVWTPDMAVGIPEIDDEHATLVALYNDLVHALQRGASLFMNHSMMQSLLSYLSDHMDREEGYIRRHAFPDADAHFREHREVKVALRVLAAHPPDGEAAGPAARRLRGWVLHHILVSDRALFDHVRRSGGALSVPPASRGAHP</sequence>
<keyword evidence="6" id="KW-1185">Reference proteome</keyword>
<evidence type="ECO:0000256" key="1">
    <source>
        <dbReference type="ARBA" id="ARBA00010587"/>
    </source>
</evidence>
<organism evidence="5 6">
    <name type="scientific">Azospirillum rugosum</name>
    <dbReference type="NCBI Taxonomy" id="416170"/>
    <lineage>
        <taxon>Bacteria</taxon>
        <taxon>Pseudomonadati</taxon>
        <taxon>Pseudomonadota</taxon>
        <taxon>Alphaproteobacteria</taxon>
        <taxon>Rhodospirillales</taxon>
        <taxon>Azospirillaceae</taxon>
        <taxon>Azospirillum</taxon>
    </lineage>
</organism>
<feature type="domain" description="Hemerythrin-like" evidence="4">
    <location>
        <begin position="22"/>
        <end position="134"/>
    </location>
</feature>
<dbReference type="Gene3D" id="1.20.120.50">
    <property type="entry name" value="Hemerythrin-like"/>
    <property type="match status" value="1"/>
</dbReference>
<dbReference type="InterPro" id="IPR035938">
    <property type="entry name" value="Hemerythrin-like_sf"/>
</dbReference>
<dbReference type="Proteomes" id="UP000781958">
    <property type="component" value="Unassembled WGS sequence"/>
</dbReference>
<comment type="caution">
    <text evidence="5">The sequence shown here is derived from an EMBL/GenBank/DDBJ whole genome shotgun (WGS) entry which is preliminary data.</text>
</comment>
<keyword evidence="3" id="KW-0408">Iron</keyword>
<evidence type="ECO:0000256" key="2">
    <source>
        <dbReference type="ARBA" id="ARBA00022723"/>
    </source>
</evidence>
<dbReference type="Pfam" id="PF01814">
    <property type="entry name" value="Hemerythrin"/>
    <property type="match status" value="1"/>
</dbReference>
<dbReference type="CDD" id="cd12107">
    <property type="entry name" value="Hemerythrin"/>
    <property type="match status" value="1"/>
</dbReference>
<dbReference type="InterPro" id="IPR050669">
    <property type="entry name" value="Hemerythrin"/>
</dbReference>
<proteinExistence type="inferred from homology"/>
<evidence type="ECO:0000313" key="6">
    <source>
        <dbReference type="Proteomes" id="UP000781958"/>
    </source>
</evidence>
<dbReference type="InterPro" id="IPR012827">
    <property type="entry name" value="Hemerythrin_metal-bd"/>
</dbReference>
<name>A0ABS4SWZ4_9PROT</name>